<evidence type="ECO:0000256" key="5">
    <source>
        <dbReference type="ARBA" id="ARBA00022537"/>
    </source>
</evidence>
<organism evidence="13 14">
    <name type="scientific">Caerostris extrusa</name>
    <name type="common">Bark spider</name>
    <name type="synonym">Caerostris bankana</name>
    <dbReference type="NCBI Taxonomy" id="172846"/>
    <lineage>
        <taxon>Eukaryota</taxon>
        <taxon>Metazoa</taxon>
        <taxon>Ecdysozoa</taxon>
        <taxon>Arthropoda</taxon>
        <taxon>Chelicerata</taxon>
        <taxon>Arachnida</taxon>
        <taxon>Araneae</taxon>
        <taxon>Araneomorphae</taxon>
        <taxon>Entelegynae</taxon>
        <taxon>Araneoidea</taxon>
        <taxon>Araneidae</taxon>
        <taxon>Caerostris</taxon>
    </lineage>
</organism>
<dbReference type="AlphaFoldDB" id="A0AAV4W5J2"/>
<dbReference type="InterPro" id="IPR002110">
    <property type="entry name" value="Ankyrin_rpt"/>
</dbReference>
<proteinExistence type="predicted"/>
<dbReference type="GO" id="GO:0090729">
    <property type="term" value="F:toxin activity"/>
    <property type="evidence" value="ECO:0007669"/>
    <property type="project" value="UniProtKB-KW"/>
</dbReference>
<keyword evidence="3" id="KW-0268">Exocytosis</keyword>
<dbReference type="Pfam" id="PF12796">
    <property type="entry name" value="Ank_2"/>
    <property type="match status" value="1"/>
</dbReference>
<dbReference type="EMBL" id="BPLR01015706">
    <property type="protein sequence ID" value="GIY77997.1"/>
    <property type="molecule type" value="Genomic_DNA"/>
</dbReference>
<dbReference type="PANTHER" id="PTHR24171">
    <property type="entry name" value="ANKYRIN REPEAT DOMAIN-CONTAINING PROTEIN 39-RELATED"/>
    <property type="match status" value="1"/>
</dbReference>
<dbReference type="Gene3D" id="1.25.40.20">
    <property type="entry name" value="Ankyrin repeat-containing domain"/>
    <property type="match status" value="1"/>
</dbReference>
<keyword evidence="6" id="KW-0800">Toxin</keyword>
<comment type="caution">
    <text evidence="13">The sequence shown here is derived from an EMBL/GenBank/DDBJ whole genome shotgun (WGS) entry which is preliminary data.</text>
</comment>
<keyword evidence="11" id="KW-1053">Target membrane</keyword>
<feature type="repeat" description="ANK" evidence="12">
    <location>
        <begin position="56"/>
        <end position="78"/>
    </location>
</feature>
<evidence type="ECO:0000256" key="10">
    <source>
        <dbReference type="ARBA" id="ARBA00023043"/>
    </source>
</evidence>
<dbReference type="GO" id="GO:0044218">
    <property type="term" value="C:other organism cell membrane"/>
    <property type="evidence" value="ECO:0007669"/>
    <property type="project" value="UniProtKB-KW"/>
</dbReference>
<keyword evidence="5" id="KW-1052">Target cell membrane</keyword>
<gene>
    <name evidence="13" type="ORF">CEXT_359361</name>
</gene>
<dbReference type="SUPFAM" id="SSF48403">
    <property type="entry name" value="Ankyrin repeat"/>
    <property type="match status" value="1"/>
</dbReference>
<dbReference type="PROSITE" id="PS50088">
    <property type="entry name" value="ANK_REPEAT"/>
    <property type="match status" value="2"/>
</dbReference>
<dbReference type="PROSITE" id="PS50297">
    <property type="entry name" value="ANK_REP_REGION"/>
    <property type="match status" value="2"/>
</dbReference>
<name>A0AAV4W5J2_CAEEX</name>
<sequence>MGQLDVLKFLHFKGADLFRLDENSESGVHWAARQGHKDVIEFLHQRGLSLNTPNKAGDTPLHLAAKQGHSQTVDFCVNMVLIKTDLTK</sequence>
<feature type="repeat" description="ANK" evidence="12">
    <location>
        <begin position="23"/>
        <end position="55"/>
    </location>
</feature>
<evidence type="ECO:0000313" key="13">
    <source>
        <dbReference type="EMBL" id="GIY77997.1"/>
    </source>
</evidence>
<keyword evidence="7" id="KW-0528">Neurotoxin</keyword>
<evidence type="ECO:0000256" key="9">
    <source>
        <dbReference type="ARBA" id="ARBA00023028"/>
    </source>
</evidence>
<evidence type="ECO:0000256" key="7">
    <source>
        <dbReference type="ARBA" id="ARBA00022699"/>
    </source>
</evidence>
<keyword evidence="8" id="KW-0677">Repeat</keyword>
<keyword evidence="14" id="KW-1185">Reference proteome</keyword>
<evidence type="ECO:0000256" key="2">
    <source>
        <dbReference type="ARBA" id="ARBA00004613"/>
    </source>
</evidence>
<accession>A0AAV4W5J2</accession>
<dbReference type="SMART" id="SM00248">
    <property type="entry name" value="ANK"/>
    <property type="match status" value="2"/>
</dbReference>
<reference evidence="13 14" key="1">
    <citation type="submission" date="2021-06" db="EMBL/GenBank/DDBJ databases">
        <title>Caerostris extrusa draft genome.</title>
        <authorList>
            <person name="Kono N."/>
            <person name="Arakawa K."/>
        </authorList>
    </citation>
    <scope>NUCLEOTIDE SEQUENCE [LARGE SCALE GENOMIC DNA]</scope>
</reference>
<keyword evidence="9" id="KW-0638">Presynaptic neurotoxin</keyword>
<dbReference type="InterPro" id="IPR036770">
    <property type="entry name" value="Ankyrin_rpt-contain_sf"/>
</dbReference>
<evidence type="ECO:0000256" key="11">
    <source>
        <dbReference type="ARBA" id="ARBA00023298"/>
    </source>
</evidence>
<evidence type="ECO:0000256" key="3">
    <source>
        <dbReference type="ARBA" id="ARBA00022483"/>
    </source>
</evidence>
<evidence type="ECO:0000256" key="6">
    <source>
        <dbReference type="ARBA" id="ARBA00022656"/>
    </source>
</evidence>
<dbReference type="GO" id="GO:0044231">
    <property type="term" value="C:host cell presynaptic membrane"/>
    <property type="evidence" value="ECO:0007669"/>
    <property type="project" value="UniProtKB-KW"/>
</dbReference>
<keyword evidence="11" id="KW-0472">Membrane</keyword>
<evidence type="ECO:0000256" key="12">
    <source>
        <dbReference type="PROSITE-ProRule" id="PRU00023"/>
    </source>
</evidence>
<evidence type="ECO:0000256" key="4">
    <source>
        <dbReference type="ARBA" id="ARBA00022525"/>
    </source>
</evidence>
<keyword evidence="4" id="KW-0964">Secreted</keyword>
<comment type="subcellular location">
    <subcellularLocation>
        <location evidence="2">Secreted</location>
    </subcellularLocation>
    <subcellularLocation>
        <location evidence="1">Target cell membrane</location>
    </subcellularLocation>
</comment>
<keyword evidence="10 12" id="KW-0040">ANK repeat</keyword>
<evidence type="ECO:0000256" key="8">
    <source>
        <dbReference type="ARBA" id="ARBA00022737"/>
    </source>
</evidence>
<evidence type="ECO:0000256" key="1">
    <source>
        <dbReference type="ARBA" id="ARBA00004175"/>
    </source>
</evidence>
<dbReference type="GO" id="GO:0006887">
    <property type="term" value="P:exocytosis"/>
    <property type="evidence" value="ECO:0007669"/>
    <property type="project" value="UniProtKB-KW"/>
</dbReference>
<dbReference type="Proteomes" id="UP001054945">
    <property type="component" value="Unassembled WGS sequence"/>
</dbReference>
<protein>
    <submittedName>
        <fullName evidence="13">Uncharacterized protein</fullName>
    </submittedName>
</protein>
<evidence type="ECO:0000313" key="14">
    <source>
        <dbReference type="Proteomes" id="UP001054945"/>
    </source>
</evidence>
<dbReference type="GO" id="GO:0005576">
    <property type="term" value="C:extracellular region"/>
    <property type="evidence" value="ECO:0007669"/>
    <property type="project" value="UniProtKB-SubCell"/>
</dbReference>